<protein>
    <submittedName>
        <fullName evidence="4">Phage shock protein A</fullName>
    </submittedName>
</protein>
<dbReference type="Pfam" id="PF04012">
    <property type="entry name" value="PspA_IM30"/>
    <property type="match status" value="1"/>
</dbReference>
<evidence type="ECO:0000313" key="4">
    <source>
        <dbReference type="EMBL" id="GAN82243.1"/>
    </source>
</evidence>
<name>A0A0D6PLX7_9PROT</name>
<evidence type="ECO:0000313" key="5">
    <source>
        <dbReference type="Proteomes" id="UP000032668"/>
    </source>
</evidence>
<proteinExistence type="inferred from homology"/>
<comment type="caution">
    <text evidence="4">The sequence shown here is derived from an EMBL/GenBank/DDBJ whole genome shotgun (WGS) entry which is preliminary data.</text>
</comment>
<organism evidence="4 5">
    <name type="scientific">Acidocella aminolytica 101 = DSM 11237</name>
    <dbReference type="NCBI Taxonomy" id="1120923"/>
    <lineage>
        <taxon>Bacteria</taxon>
        <taxon>Pseudomonadati</taxon>
        <taxon>Pseudomonadota</taxon>
        <taxon>Alphaproteobacteria</taxon>
        <taxon>Acetobacterales</taxon>
        <taxon>Acidocellaceae</taxon>
        <taxon>Acidocella</taxon>
    </lineage>
</organism>
<accession>A0A0D6PLX7</accession>
<dbReference type="PANTHER" id="PTHR31088">
    <property type="entry name" value="MEMBRANE-ASSOCIATED PROTEIN VIPP1, CHLOROPLASTIC"/>
    <property type="match status" value="1"/>
</dbReference>
<feature type="coiled-coil region" evidence="2">
    <location>
        <begin position="40"/>
        <end position="74"/>
    </location>
</feature>
<dbReference type="InterPro" id="IPR007157">
    <property type="entry name" value="PspA_VIPP1"/>
</dbReference>
<evidence type="ECO:0000256" key="2">
    <source>
        <dbReference type="SAM" id="Coils"/>
    </source>
</evidence>
<evidence type="ECO:0000256" key="1">
    <source>
        <dbReference type="ARBA" id="ARBA00043985"/>
    </source>
</evidence>
<dbReference type="OrthoDB" id="9779630at2"/>
<sequence>MSFFARLKTIVAAKGDAALDRAEVPAEMFNHAYNQMNDTLTNLKRAIVEVVTARKQIEQQIDRLDHQNATIEGQAKQALTMGDETLAQQALARRVPLLEQRKSLESQRQQMLNKQSDLEASSHRLAAKIAAFRIEKETLAATATAATAQVVAASSVAGITEEMGSVNAAMDRARMKISQQSARADALSEVAGHLDFDTGLPIDPVQLQLNQATANADVASDLARLKAQMGLAPSKPTSLPSPAQPSPQIDGIIEHQQENSK</sequence>
<reference evidence="4 5" key="1">
    <citation type="submission" date="2012-11" db="EMBL/GenBank/DDBJ databases">
        <title>Whole genome sequence of Acidocella aminolytica 101 = DSM 11237.</title>
        <authorList>
            <person name="Azuma Y."/>
            <person name="Higashiura N."/>
            <person name="Hirakawa H."/>
            <person name="Matsushita K."/>
        </authorList>
    </citation>
    <scope>NUCLEOTIDE SEQUENCE [LARGE SCALE GENOMIC DNA]</scope>
    <source>
        <strain evidence="5">101 / DSM 11237</strain>
    </source>
</reference>
<dbReference type="PANTHER" id="PTHR31088:SF6">
    <property type="entry name" value="PHAGE SHOCK PROTEIN A"/>
    <property type="match status" value="1"/>
</dbReference>
<dbReference type="Proteomes" id="UP000032668">
    <property type="component" value="Unassembled WGS sequence"/>
</dbReference>
<evidence type="ECO:0000256" key="3">
    <source>
        <dbReference type="SAM" id="MobiDB-lite"/>
    </source>
</evidence>
<dbReference type="RefSeq" id="WP_048880638.1">
    <property type="nucleotide sequence ID" value="NZ_BANC01000188.1"/>
</dbReference>
<feature type="compositionally biased region" description="Basic and acidic residues" evidence="3">
    <location>
        <begin position="252"/>
        <end position="261"/>
    </location>
</feature>
<feature type="region of interest" description="Disordered" evidence="3">
    <location>
        <begin position="230"/>
        <end position="261"/>
    </location>
</feature>
<dbReference type="STRING" id="1120923.SAMN02746095_03912"/>
<dbReference type="AlphaFoldDB" id="A0A0D6PLX7"/>
<keyword evidence="5" id="KW-1185">Reference proteome</keyword>
<comment type="similarity">
    <text evidence="1">Belongs to the PspA/Vipp/IM30 family.</text>
</comment>
<keyword evidence="2" id="KW-0175">Coiled coil</keyword>
<gene>
    <name evidence="4" type="ORF">Aam_191_003</name>
</gene>
<dbReference type="EMBL" id="BANC01000188">
    <property type="protein sequence ID" value="GAN82243.1"/>
    <property type="molecule type" value="Genomic_DNA"/>
</dbReference>